<proteinExistence type="predicted"/>
<dbReference type="EMBL" id="CM043036">
    <property type="protein sequence ID" value="KAI4580573.1"/>
    <property type="molecule type" value="Genomic_DNA"/>
</dbReference>
<evidence type="ECO:0000313" key="2">
    <source>
        <dbReference type="Proteomes" id="UP001057279"/>
    </source>
</evidence>
<evidence type="ECO:0000313" key="1">
    <source>
        <dbReference type="EMBL" id="KAI4580573.1"/>
    </source>
</evidence>
<comment type="caution">
    <text evidence="1">The sequence shown here is derived from an EMBL/GenBank/DDBJ whole genome shotgun (WGS) entry which is preliminary data.</text>
</comment>
<dbReference type="Proteomes" id="UP001057279">
    <property type="component" value="Linkage Group LG11"/>
</dbReference>
<reference evidence="1" key="1">
    <citation type="submission" date="2022-03" db="EMBL/GenBank/DDBJ databases">
        <title>Genomic analyses of argali, domestic sheep and their hybrids provide insights into chromosomal evolution, heterosis and genetic basis of agronomic traits.</title>
        <authorList>
            <person name="Li M."/>
        </authorList>
    </citation>
    <scope>NUCLEOTIDE SEQUENCE</scope>
    <source>
        <strain evidence="1">F1 hybrid</strain>
    </source>
</reference>
<keyword evidence="2" id="KW-1185">Reference proteome</keyword>
<sequence>MPAFETRTDSPGETQEVPQDPRQCWRGSSGSGPDSTQGLRPLHRRERNPERPPRNSHGDWPFLRPPERVPEGPVGKNSRRSRRISRGGALHRKGERNSRVVPPFQESPRCVSPFQRNLFSLHCLDVQAEDRLPPRVHVGQPCGKASWESLVGKPPGKDSRENHRSFAPRGGLRNTAATALEESTSACPHSRRGLTHLGRLQKYPKIHVSTGEESSVSGPDSTQGLRPRHRRERNPERPPRNSHGDWPFLWPPERVPEVPVGKISRRSRRISRGGVLHRKGERNSRVVPQFQESTRCVSPFQRNQFSLHCLDIQAEDRLPPHVHVGQPCGKASWESLVGKTRGKTIDPLLHAADCVTLLLQLWRKAQVHARIRDDD</sequence>
<gene>
    <name evidence="1" type="ORF">MJG53_010115</name>
</gene>
<protein>
    <submittedName>
        <fullName evidence="1">Uncharacterized protein</fullName>
    </submittedName>
</protein>
<name>A0ACB9USV1_9CETA</name>
<accession>A0ACB9USV1</accession>
<organism evidence="1 2">
    <name type="scientific">Ovis ammon polii x Ovis aries</name>
    <dbReference type="NCBI Taxonomy" id="2918886"/>
    <lineage>
        <taxon>Eukaryota</taxon>
        <taxon>Metazoa</taxon>
        <taxon>Chordata</taxon>
        <taxon>Craniata</taxon>
        <taxon>Vertebrata</taxon>
        <taxon>Euteleostomi</taxon>
        <taxon>Mammalia</taxon>
        <taxon>Eutheria</taxon>
        <taxon>Laurasiatheria</taxon>
        <taxon>Artiodactyla</taxon>
        <taxon>Ruminantia</taxon>
        <taxon>Pecora</taxon>
        <taxon>Bovidae</taxon>
        <taxon>Caprinae</taxon>
        <taxon>Ovis</taxon>
    </lineage>
</organism>